<feature type="transmembrane region" description="Helical" evidence="2">
    <location>
        <begin position="179"/>
        <end position="198"/>
    </location>
</feature>
<reference evidence="3" key="1">
    <citation type="submission" date="2018-05" db="EMBL/GenBank/DDBJ databases">
        <authorList>
            <person name="Lanie J.A."/>
            <person name="Ng W.-L."/>
            <person name="Kazmierczak K.M."/>
            <person name="Andrzejewski T.M."/>
            <person name="Davidsen T.M."/>
            <person name="Wayne K.J."/>
            <person name="Tettelin H."/>
            <person name="Glass J.I."/>
            <person name="Rusch D."/>
            <person name="Podicherti R."/>
            <person name="Tsui H.-C.T."/>
            <person name="Winkler M.E."/>
        </authorList>
    </citation>
    <scope>NUCLEOTIDE SEQUENCE</scope>
</reference>
<keyword evidence="2" id="KW-1133">Transmembrane helix</keyword>
<name>A0A382P4X6_9ZZZZ</name>
<feature type="non-terminal residue" evidence="3">
    <location>
        <position position="303"/>
    </location>
</feature>
<dbReference type="AlphaFoldDB" id="A0A382P4X6"/>
<feature type="coiled-coil region" evidence="1">
    <location>
        <begin position="30"/>
        <end position="74"/>
    </location>
</feature>
<organism evidence="3">
    <name type="scientific">marine metagenome</name>
    <dbReference type="NCBI Taxonomy" id="408172"/>
    <lineage>
        <taxon>unclassified sequences</taxon>
        <taxon>metagenomes</taxon>
        <taxon>ecological metagenomes</taxon>
    </lineage>
</organism>
<evidence type="ECO:0000313" key="3">
    <source>
        <dbReference type="EMBL" id="SVC67665.1"/>
    </source>
</evidence>
<gene>
    <name evidence="3" type="ORF">METZ01_LOCUS320519</name>
</gene>
<proteinExistence type="predicted"/>
<accession>A0A382P4X6</accession>
<evidence type="ECO:0000256" key="2">
    <source>
        <dbReference type="SAM" id="Phobius"/>
    </source>
</evidence>
<keyword evidence="2" id="KW-0812">Transmembrane</keyword>
<protein>
    <submittedName>
        <fullName evidence="3">Uncharacterized protein</fullName>
    </submittedName>
</protein>
<keyword evidence="2" id="KW-0472">Membrane</keyword>
<evidence type="ECO:0000256" key="1">
    <source>
        <dbReference type="SAM" id="Coils"/>
    </source>
</evidence>
<keyword evidence="1" id="KW-0175">Coiled coil</keyword>
<feature type="transmembrane region" description="Helical" evidence="2">
    <location>
        <begin position="204"/>
        <end position="226"/>
    </location>
</feature>
<sequence>MRPKSSWAEMAAAHQAFEANRQLGRIGAELGQMENHLNSMITQMKQAEMKQQLLRDARMLLISLEDKVESLVLEKDKDLAYSQSELMLVQDQSEFFEQVPFEQFEDLDRLRKTKTNLSMEVGENRTVLSQFPEELERCDNLYNFNTEFEQLYGYRDAKWAETILANNSKQARVNAGYQLNSFAVAGLGMLLLLLQIFAEPPEDVEGALGGCGIFLILAGGLFLAMLGKKNTVDMYDGFGNGRPDHIVDRELGYNAMTNETKSLLEQDILLSLREEKPGLIEGRNNAGNAKIQAKETLDQADSV</sequence>
<dbReference type="EMBL" id="UINC01104486">
    <property type="protein sequence ID" value="SVC67665.1"/>
    <property type="molecule type" value="Genomic_DNA"/>
</dbReference>